<keyword evidence="10" id="KW-1185">Reference proteome</keyword>
<evidence type="ECO:0000256" key="8">
    <source>
        <dbReference type="SAM" id="Phobius"/>
    </source>
</evidence>
<feature type="transmembrane region" description="Helical" evidence="8">
    <location>
        <begin position="58"/>
        <end position="77"/>
    </location>
</feature>
<dbReference type="GO" id="GO:0015385">
    <property type="term" value="F:sodium:proton antiporter activity"/>
    <property type="evidence" value="ECO:0007669"/>
    <property type="project" value="TreeGrafter"/>
</dbReference>
<dbReference type="PANTHER" id="PTHR34702">
    <property type="entry name" value="NA(+)/H(+) ANTIPORTER SUBUNIT F1"/>
    <property type="match status" value="1"/>
</dbReference>
<comment type="caution">
    <text evidence="9">The sequence shown here is derived from an EMBL/GenBank/DDBJ whole genome shotgun (WGS) entry which is preliminary data.</text>
</comment>
<dbReference type="PANTHER" id="PTHR34702:SF1">
    <property type="entry name" value="NA(+)_H(+) ANTIPORTER SUBUNIT F"/>
    <property type="match status" value="1"/>
</dbReference>
<keyword evidence="4" id="KW-1003">Cell membrane</keyword>
<protein>
    <submittedName>
        <fullName evidence="9">Cation:proton antiporter</fullName>
    </submittedName>
</protein>
<dbReference type="GO" id="GO:0005886">
    <property type="term" value="C:plasma membrane"/>
    <property type="evidence" value="ECO:0007669"/>
    <property type="project" value="UniProtKB-SubCell"/>
</dbReference>
<evidence type="ECO:0000256" key="1">
    <source>
        <dbReference type="ARBA" id="ARBA00004651"/>
    </source>
</evidence>
<evidence type="ECO:0000313" key="9">
    <source>
        <dbReference type="EMBL" id="MBD8507381.1"/>
    </source>
</evidence>
<keyword evidence="3" id="KW-0813">Transport</keyword>
<name>A0A927PN85_9ACTN</name>
<dbReference type="EMBL" id="JACYWE010000008">
    <property type="protein sequence ID" value="MBD8507381.1"/>
    <property type="molecule type" value="Genomic_DNA"/>
</dbReference>
<sequence length="100" mass="10617">MTLLLGLSGGMLVLATLISSYRLVRGPNSLDRLVAIDMIVALMICGLAIWTIHTRDTTIVPAIVVLALLGFVGSISVTRYRVPDHKIEQPAGATAEEASS</sequence>
<feature type="transmembrane region" description="Helical" evidence="8">
    <location>
        <begin position="33"/>
        <end position="52"/>
    </location>
</feature>
<keyword evidence="6 8" id="KW-1133">Transmembrane helix</keyword>
<dbReference type="Pfam" id="PF04066">
    <property type="entry name" value="MrpF_PhaF"/>
    <property type="match status" value="1"/>
</dbReference>
<comment type="subcellular location">
    <subcellularLocation>
        <location evidence="1">Cell membrane</location>
        <topology evidence="1">Multi-pass membrane protein</topology>
    </subcellularLocation>
</comment>
<evidence type="ECO:0000313" key="10">
    <source>
        <dbReference type="Proteomes" id="UP000642993"/>
    </source>
</evidence>
<dbReference type="Proteomes" id="UP000642993">
    <property type="component" value="Unassembled WGS sequence"/>
</dbReference>
<evidence type="ECO:0000256" key="7">
    <source>
        <dbReference type="ARBA" id="ARBA00023136"/>
    </source>
</evidence>
<reference evidence="9" key="1">
    <citation type="submission" date="2020-09" db="EMBL/GenBank/DDBJ databases">
        <title>Hoyosella lacisalsi sp. nov., a halotolerant actinobacterium isolated from soil of Lake Gudzhirganskoe.</title>
        <authorList>
            <person name="Yang Q."/>
            <person name="Guo P.Y."/>
            <person name="Liu S.W."/>
            <person name="Li F.N."/>
            <person name="Sun C.H."/>
        </authorList>
    </citation>
    <scope>NUCLEOTIDE SEQUENCE</scope>
    <source>
        <strain evidence="9">G463</strain>
    </source>
</reference>
<accession>A0A927PN85</accession>
<feature type="transmembrane region" description="Helical" evidence="8">
    <location>
        <begin position="6"/>
        <end position="24"/>
    </location>
</feature>
<evidence type="ECO:0000256" key="5">
    <source>
        <dbReference type="ARBA" id="ARBA00022692"/>
    </source>
</evidence>
<gene>
    <name evidence="9" type="ORF">HT102_12905</name>
</gene>
<proteinExistence type="inferred from homology"/>
<evidence type="ECO:0000256" key="4">
    <source>
        <dbReference type="ARBA" id="ARBA00022475"/>
    </source>
</evidence>
<dbReference type="NCBIfam" id="NF005930">
    <property type="entry name" value="PRK07948.1"/>
    <property type="match status" value="1"/>
</dbReference>
<organism evidence="9 10">
    <name type="scientific">Lolliginicoccus lacisalsi</name>
    <dbReference type="NCBI Taxonomy" id="2742202"/>
    <lineage>
        <taxon>Bacteria</taxon>
        <taxon>Bacillati</taxon>
        <taxon>Actinomycetota</taxon>
        <taxon>Actinomycetes</taxon>
        <taxon>Mycobacteriales</taxon>
        <taxon>Hoyosellaceae</taxon>
        <taxon>Lolliginicoccus</taxon>
    </lineage>
</organism>
<keyword evidence="5 8" id="KW-0812">Transmembrane</keyword>
<dbReference type="InterPro" id="IPR007208">
    <property type="entry name" value="MrpF/PhaF-like"/>
</dbReference>
<dbReference type="RefSeq" id="WP_192039849.1">
    <property type="nucleotide sequence ID" value="NZ_JACYWE010000008.1"/>
</dbReference>
<comment type="similarity">
    <text evidence="2">Belongs to the CPA3 antiporters (TC 2.A.63) subunit F family.</text>
</comment>
<evidence type="ECO:0000256" key="6">
    <source>
        <dbReference type="ARBA" id="ARBA00022989"/>
    </source>
</evidence>
<evidence type="ECO:0000256" key="2">
    <source>
        <dbReference type="ARBA" id="ARBA00009212"/>
    </source>
</evidence>
<evidence type="ECO:0000256" key="3">
    <source>
        <dbReference type="ARBA" id="ARBA00022448"/>
    </source>
</evidence>
<keyword evidence="7 8" id="KW-0472">Membrane</keyword>
<dbReference type="AlphaFoldDB" id="A0A927PN85"/>